<feature type="compositionally biased region" description="Basic and acidic residues" evidence="6">
    <location>
        <begin position="153"/>
        <end position="163"/>
    </location>
</feature>
<feature type="region of interest" description="Disordered" evidence="6">
    <location>
        <begin position="276"/>
        <end position="309"/>
    </location>
</feature>
<dbReference type="SMART" id="SM00360">
    <property type="entry name" value="RRM"/>
    <property type="match status" value="1"/>
</dbReference>
<keyword evidence="2" id="KW-0677">Repeat</keyword>
<reference evidence="8" key="1">
    <citation type="submission" date="2021-01" db="EMBL/GenBank/DDBJ databases">
        <authorList>
            <person name="Corre E."/>
            <person name="Pelletier E."/>
            <person name="Niang G."/>
            <person name="Scheremetjew M."/>
            <person name="Finn R."/>
            <person name="Kale V."/>
            <person name="Holt S."/>
            <person name="Cochrane G."/>
            <person name="Meng A."/>
            <person name="Brown T."/>
            <person name="Cohen L."/>
        </authorList>
    </citation>
    <scope>NUCLEOTIDE SEQUENCE</scope>
    <source>
        <strain evidence="8">SAG 63-3</strain>
    </source>
</reference>
<feature type="region of interest" description="Disordered" evidence="6">
    <location>
        <begin position="87"/>
        <end position="124"/>
    </location>
</feature>
<dbReference type="PROSITE" id="PS50102">
    <property type="entry name" value="RRM"/>
    <property type="match status" value="1"/>
</dbReference>
<organism evidence="8">
    <name type="scientific">Polytomella parva</name>
    <dbReference type="NCBI Taxonomy" id="51329"/>
    <lineage>
        <taxon>Eukaryota</taxon>
        <taxon>Viridiplantae</taxon>
        <taxon>Chlorophyta</taxon>
        <taxon>core chlorophytes</taxon>
        <taxon>Chlorophyceae</taxon>
        <taxon>CS clade</taxon>
        <taxon>Chlamydomonadales</taxon>
        <taxon>Chlamydomonadaceae</taxon>
        <taxon>Polytomella</taxon>
    </lineage>
</organism>
<dbReference type="GO" id="GO:0003729">
    <property type="term" value="F:mRNA binding"/>
    <property type="evidence" value="ECO:0007669"/>
    <property type="project" value="TreeGrafter"/>
</dbReference>
<feature type="compositionally biased region" description="Basic and acidic residues" evidence="6">
    <location>
        <begin position="277"/>
        <end position="288"/>
    </location>
</feature>
<evidence type="ECO:0000256" key="6">
    <source>
        <dbReference type="SAM" id="MobiDB-lite"/>
    </source>
</evidence>
<dbReference type="Gene3D" id="3.30.70.330">
    <property type="match status" value="1"/>
</dbReference>
<name>A0A7S0YH49_9CHLO</name>
<evidence type="ECO:0000256" key="1">
    <source>
        <dbReference type="ARBA" id="ARBA00004123"/>
    </source>
</evidence>
<feature type="compositionally biased region" description="Basic and acidic residues" evidence="6">
    <location>
        <begin position="177"/>
        <end position="187"/>
    </location>
</feature>
<dbReference type="InterPro" id="IPR012677">
    <property type="entry name" value="Nucleotide-bd_a/b_plait_sf"/>
</dbReference>
<dbReference type="Pfam" id="PF00076">
    <property type="entry name" value="RRM_1"/>
    <property type="match status" value="1"/>
</dbReference>
<dbReference type="AlphaFoldDB" id="A0A7S0YH49"/>
<comment type="subcellular location">
    <subcellularLocation>
        <location evidence="1">Nucleus</location>
    </subcellularLocation>
</comment>
<keyword evidence="3 5" id="KW-0694">RNA-binding</keyword>
<dbReference type="InterPro" id="IPR000504">
    <property type="entry name" value="RRM_dom"/>
</dbReference>
<dbReference type="InterPro" id="IPR035979">
    <property type="entry name" value="RBD_domain_sf"/>
</dbReference>
<evidence type="ECO:0000256" key="3">
    <source>
        <dbReference type="ARBA" id="ARBA00022884"/>
    </source>
</evidence>
<sequence>MQKDKDVRTIFVRGVSFKASDKDLEETFSDVGPVKQCFLVKDPGSDNHKGFGFVQYALEEDAHKAVSLFDGKDMFGRKLKVEVANKRAPMEERKNKRGKNKGASDILNVSASSSPVEEGGATIPLPSESEVAIPAKESKETVKPVEEIAPVEEGEKGIETEMKKTRKNKRPSSGSPKDSEGKKVDEATLSKHRLMRAVAIGNLSPLALSAALSKAHSCGEIEEILNPMPHDLQVTHKLSSDGCSGHVIMVVYKDQASALQAVTLLHGQKLVLGGGSEAKKKLSRNEARKLRRDKKQQLVEEELAKKRKE</sequence>
<dbReference type="PANTHER" id="PTHR48039">
    <property type="entry name" value="RNA-BINDING MOTIF PROTEIN 14B"/>
    <property type="match status" value="1"/>
</dbReference>
<evidence type="ECO:0000259" key="7">
    <source>
        <dbReference type="PROSITE" id="PS50102"/>
    </source>
</evidence>
<evidence type="ECO:0000256" key="4">
    <source>
        <dbReference type="ARBA" id="ARBA00023242"/>
    </source>
</evidence>
<evidence type="ECO:0000256" key="2">
    <source>
        <dbReference type="ARBA" id="ARBA00022737"/>
    </source>
</evidence>
<accession>A0A7S0YH49</accession>
<feature type="domain" description="RRM" evidence="7">
    <location>
        <begin position="8"/>
        <end position="86"/>
    </location>
</feature>
<dbReference type="EMBL" id="HBFM01010411">
    <property type="protein sequence ID" value="CAD8770211.1"/>
    <property type="molecule type" value="Transcribed_RNA"/>
</dbReference>
<proteinExistence type="predicted"/>
<dbReference type="SUPFAM" id="SSF54928">
    <property type="entry name" value="RNA-binding domain, RBD"/>
    <property type="match status" value="1"/>
</dbReference>
<protein>
    <recommendedName>
        <fullName evidence="7">RRM domain-containing protein</fullName>
    </recommendedName>
</protein>
<evidence type="ECO:0000256" key="5">
    <source>
        <dbReference type="PROSITE-ProRule" id="PRU00176"/>
    </source>
</evidence>
<gene>
    <name evidence="8" type="ORF">PPAR00522_LOCUS6611</name>
</gene>
<feature type="non-terminal residue" evidence="8">
    <location>
        <position position="309"/>
    </location>
</feature>
<feature type="region of interest" description="Disordered" evidence="6">
    <location>
        <begin position="150"/>
        <end position="187"/>
    </location>
</feature>
<dbReference type="GO" id="GO:0005634">
    <property type="term" value="C:nucleus"/>
    <property type="evidence" value="ECO:0007669"/>
    <property type="project" value="UniProtKB-SubCell"/>
</dbReference>
<dbReference type="CDD" id="cd12413">
    <property type="entry name" value="RRM1_RBM28_like"/>
    <property type="match status" value="1"/>
</dbReference>
<dbReference type="InterPro" id="IPR051945">
    <property type="entry name" value="RRM_MRD1_RNA_proc_ribogen"/>
</dbReference>
<keyword evidence="4" id="KW-0539">Nucleus</keyword>
<feature type="compositionally biased region" description="Basic and acidic residues" evidence="6">
    <location>
        <begin position="295"/>
        <end position="309"/>
    </location>
</feature>
<dbReference type="PANTHER" id="PTHR48039:SF5">
    <property type="entry name" value="RNA-BINDING PROTEIN 28"/>
    <property type="match status" value="1"/>
</dbReference>
<evidence type="ECO:0000313" key="8">
    <source>
        <dbReference type="EMBL" id="CAD8770211.1"/>
    </source>
</evidence>